<dbReference type="Pfam" id="PF01232">
    <property type="entry name" value="Mannitol_dh"/>
    <property type="match status" value="1"/>
</dbReference>
<dbReference type="InterPro" id="IPR036291">
    <property type="entry name" value="NAD(P)-bd_dom_sf"/>
</dbReference>
<dbReference type="InterPro" id="IPR008927">
    <property type="entry name" value="6-PGluconate_DH-like_C_sf"/>
</dbReference>
<reference evidence="11" key="1">
    <citation type="submission" date="2017-01" db="EMBL/GenBank/DDBJ databases">
        <authorList>
            <person name="Varghese N."/>
            <person name="Submissions S."/>
        </authorList>
    </citation>
    <scope>NUCLEOTIDE SEQUENCE [LARGE SCALE GENOMIC DNA]</scope>
    <source>
        <strain evidence="11">DSM 45196</strain>
    </source>
</reference>
<feature type="domain" description="Mannitol dehydrogenase N-terminal" evidence="8">
    <location>
        <begin position="2"/>
        <end position="196"/>
    </location>
</feature>
<evidence type="ECO:0000313" key="10">
    <source>
        <dbReference type="EMBL" id="SIT00876.1"/>
    </source>
</evidence>
<dbReference type="Gene3D" id="3.40.50.720">
    <property type="entry name" value="NAD(P)-binding Rossmann-like Domain"/>
    <property type="match status" value="1"/>
</dbReference>
<gene>
    <name evidence="7" type="primary">mtlD</name>
    <name evidence="10" type="ORF">SAMN05421790_1105</name>
</gene>
<evidence type="ECO:0000256" key="4">
    <source>
        <dbReference type="ARBA" id="ARBA00023002"/>
    </source>
</evidence>
<evidence type="ECO:0000313" key="11">
    <source>
        <dbReference type="Proteomes" id="UP000186795"/>
    </source>
</evidence>
<evidence type="ECO:0000259" key="8">
    <source>
        <dbReference type="Pfam" id="PF01232"/>
    </source>
</evidence>
<accession>A0A1N7NRE3</accession>
<dbReference type="Pfam" id="PF08125">
    <property type="entry name" value="Mannitol_dh_C"/>
    <property type="match status" value="1"/>
</dbReference>
<dbReference type="AlphaFoldDB" id="A0A1N7NRE3"/>
<dbReference type="OrthoDB" id="271711at2"/>
<evidence type="ECO:0000256" key="5">
    <source>
        <dbReference type="ARBA" id="ARBA00023027"/>
    </source>
</evidence>
<dbReference type="InterPro" id="IPR013328">
    <property type="entry name" value="6PGD_dom2"/>
</dbReference>
<comment type="similarity">
    <text evidence="1 7">Belongs to the mannitol dehydrogenase family.</text>
</comment>
<dbReference type="NCBIfam" id="NF002652">
    <property type="entry name" value="PRK02318.2-5"/>
    <property type="match status" value="1"/>
</dbReference>
<dbReference type="PRINTS" id="PR00084">
    <property type="entry name" value="MTLDHDRGNASE"/>
</dbReference>
<dbReference type="EC" id="1.1.1.17" evidence="2 7"/>
<evidence type="ECO:0000256" key="2">
    <source>
        <dbReference type="ARBA" id="ARBA00012939"/>
    </source>
</evidence>
<protein>
    <recommendedName>
        <fullName evidence="3 7">Mannitol-1-phosphate 5-dehydrogenase</fullName>
        <ecNumber evidence="2 7">1.1.1.17</ecNumber>
    </recommendedName>
</protein>
<evidence type="ECO:0000256" key="6">
    <source>
        <dbReference type="ARBA" id="ARBA00048615"/>
    </source>
</evidence>
<dbReference type="InterPro" id="IPR023027">
    <property type="entry name" value="Mannitol_DH_CS"/>
</dbReference>
<keyword evidence="4 7" id="KW-0560">Oxidoreductase</keyword>
<dbReference type="Proteomes" id="UP000186795">
    <property type="component" value="Unassembled WGS sequence"/>
</dbReference>
<dbReference type="GO" id="GO:0005829">
    <property type="term" value="C:cytosol"/>
    <property type="evidence" value="ECO:0007669"/>
    <property type="project" value="TreeGrafter"/>
</dbReference>
<evidence type="ECO:0000256" key="3">
    <source>
        <dbReference type="ARBA" id="ARBA00016219"/>
    </source>
</evidence>
<dbReference type="PANTHER" id="PTHR30524">
    <property type="entry name" value="MANNITOL-1-PHOSPHATE 5-DEHYDROGENASE"/>
    <property type="match status" value="1"/>
</dbReference>
<dbReference type="InterPro" id="IPR013118">
    <property type="entry name" value="Mannitol_DH_C"/>
</dbReference>
<sequence length="384" mass="41934">MLAVHFGAGNIGRGFVGALLSHSGYEVCFVDIQASLVEAIRERRAFTIHLLGDEGKRIDVNNVTALNSGTEPERVIETIAGADVVTTAVGPTVLKSVAPLLADGLRRRLEKGGGPLNVIACENMLGGSSLLKRLVTGEMTEEECREVDSLIGFPDAAVDRIVPEQRETDLLAVEVEPFYEWVVDLRGVKGNLPSIQGVTYVEGLAPYIERKLFTVNTGHAVCAYLGHHLGYGTVQEAIADPSVSETLRGVWEETGELLVRKHGFDPRDHRKYVGEIRHRFQNPHLTDPVTRVGRSPIRKLGREERLLGPALQLMDRGIQPDHLAVGIAAALRFENPADPEAVELQRILQGEGVAGALDTIAGLSPEHPLVRRVWERYQKLGQGV</sequence>
<name>A0A1N7NRE3_9BACL</name>
<dbReference type="NCBIfam" id="NF002647">
    <property type="entry name" value="PRK02318.1-3"/>
    <property type="match status" value="1"/>
</dbReference>
<dbReference type="HAMAP" id="MF_00196">
    <property type="entry name" value="Mannitol_dehydrog"/>
    <property type="match status" value="1"/>
</dbReference>
<feature type="binding site" evidence="7">
    <location>
        <begin position="3"/>
        <end position="14"/>
    </location>
    <ligand>
        <name>NAD(+)</name>
        <dbReference type="ChEBI" id="CHEBI:57540"/>
    </ligand>
</feature>
<evidence type="ECO:0000256" key="7">
    <source>
        <dbReference type="HAMAP-Rule" id="MF_00196"/>
    </source>
</evidence>
<dbReference type="PANTHER" id="PTHR30524:SF0">
    <property type="entry name" value="ALTRONATE OXIDOREDUCTASE-RELATED"/>
    <property type="match status" value="1"/>
</dbReference>
<dbReference type="SUPFAM" id="SSF48179">
    <property type="entry name" value="6-phosphogluconate dehydrogenase C-terminal domain-like"/>
    <property type="match status" value="1"/>
</dbReference>
<comment type="catalytic activity">
    <reaction evidence="6 7">
        <text>D-mannitol 1-phosphate + NAD(+) = beta-D-fructose 6-phosphate + NADH + H(+)</text>
        <dbReference type="Rhea" id="RHEA:19661"/>
        <dbReference type="ChEBI" id="CHEBI:15378"/>
        <dbReference type="ChEBI" id="CHEBI:57540"/>
        <dbReference type="ChEBI" id="CHEBI:57634"/>
        <dbReference type="ChEBI" id="CHEBI:57945"/>
        <dbReference type="ChEBI" id="CHEBI:61381"/>
        <dbReference type="EC" id="1.1.1.17"/>
    </reaction>
</comment>
<dbReference type="InterPro" id="IPR013131">
    <property type="entry name" value="Mannitol_DH_N"/>
</dbReference>
<proteinExistence type="inferred from homology"/>
<evidence type="ECO:0000256" key="1">
    <source>
        <dbReference type="ARBA" id="ARBA00006541"/>
    </source>
</evidence>
<organism evidence="10 11">
    <name type="scientific">Kroppenstedtia eburnea</name>
    <dbReference type="NCBI Taxonomy" id="714067"/>
    <lineage>
        <taxon>Bacteria</taxon>
        <taxon>Bacillati</taxon>
        <taxon>Bacillota</taxon>
        <taxon>Bacilli</taxon>
        <taxon>Bacillales</taxon>
        <taxon>Thermoactinomycetaceae</taxon>
        <taxon>Kroppenstedtia</taxon>
    </lineage>
</organism>
<dbReference type="GO" id="GO:0019592">
    <property type="term" value="P:mannitol catabolic process"/>
    <property type="evidence" value="ECO:0007669"/>
    <property type="project" value="TreeGrafter"/>
</dbReference>
<dbReference type="PROSITE" id="PS00974">
    <property type="entry name" value="MANNITOL_DHGENASE"/>
    <property type="match status" value="1"/>
</dbReference>
<dbReference type="EMBL" id="FTOD01000010">
    <property type="protein sequence ID" value="SIT00876.1"/>
    <property type="molecule type" value="Genomic_DNA"/>
</dbReference>
<dbReference type="NCBIfam" id="NF002649">
    <property type="entry name" value="PRK02318.2-1"/>
    <property type="match status" value="1"/>
</dbReference>
<dbReference type="InterPro" id="IPR000669">
    <property type="entry name" value="Mannitol_DH"/>
</dbReference>
<keyword evidence="5 7" id="KW-0520">NAD</keyword>
<dbReference type="SUPFAM" id="SSF51735">
    <property type="entry name" value="NAD(P)-binding Rossmann-fold domains"/>
    <property type="match status" value="1"/>
</dbReference>
<keyword evidence="11" id="KW-1185">Reference proteome</keyword>
<dbReference type="InterPro" id="IPR023028">
    <property type="entry name" value="Mannitol_1_phos_5_DH"/>
</dbReference>
<dbReference type="NCBIfam" id="NF002646">
    <property type="entry name" value="PRK02318.1-2"/>
    <property type="match status" value="1"/>
</dbReference>
<dbReference type="Gene3D" id="1.10.1040.10">
    <property type="entry name" value="N-(1-d-carboxylethyl)-l-norvaline Dehydrogenase, domain 2"/>
    <property type="match status" value="1"/>
</dbReference>
<evidence type="ECO:0000259" key="9">
    <source>
        <dbReference type="Pfam" id="PF08125"/>
    </source>
</evidence>
<dbReference type="GO" id="GO:0008926">
    <property type="term" value="F:mannitol-1-phosphate 5-dehydrogenase activity"/>
    <property type="evidence" value="ECO:0007669"/>
    <property type="project" value="UniProtKB-UniRule"/>
</dbReference>
<feature type="domain" description="Mannitol dehydrogenase C-terminal" evidence="9">
    <location>
        <begin position="204"/>
        <end position="379"/>
    </location>
</feature>
<dbReference type="RefSeq" id="WP_076525768.1">
    <property type="nucleotide sequence ID" value="NZ_CP048103.1"/>
</dbReference>